<evidence type="ECO:0000256" key="2">
    <source>
        <dbReference type="ARBA" id="ARBA00022670"/>
    </source>
</evidence>
<dbReference type="PANTHER" id="PTHR30302:SF1">
    <property type="entry name" value="HYDROGENASE 2 MATURATION PROTEASE"/>
    <property type="match status" value="1"/>
</dbReference>
<dbReference type="GO" id="GO:0004190">
    <property type="term" value="F:aspartic-type endopeptidase activity"/>
    <property type="evidence" value="ECO:0007669"/>
    <property type="project" value="UniProtKB-KW"/>
</dbReference>
<dbReference type="GO" id="GO:0008047">
    <property type="term" value="F:enzyme activator activity"/>
    <property type="evidence" value="ECO:0007669"/>
    <property type="project" value="InterPro"/>
</dbReference>
<accession>A0A7M1AY93</accession>
<dbReference type="PANTHER" id="PTHR30302">
    <property type="entry name" value="HYDROGENASE 1 MATURATION PROTEASE"/>
    <property type="match status" value="1"/>
</dbReference>
<keyword evidence="3" id="KW-0064">Aspartyl protease</keyword>
<dbReference type="Proteomes" id="UP000593910">
    <property type="component" value="Chromosome"/>
</dbReference>
<evidence type="ECO:0000313" key="6">
    <source>
        <dbReference type="Proteomes" id="UP000593910"/>
    </source>
</evidence>
<dbReference type="InterPro" id="IPR000671">
    <property type="entry name" value="Peptidase_A31"/>
</dbReference>
<evidence type="ECO:0000313" key="5">
    <source>
        <dbReference type="EMBL" id="QOP41362.1"/>
    </source>
</evidence>
<keyword evidence="2 5" id="KW-0645">Protease</keyword>
<evidence type="ECO:0000256" key="3">
    <source>
        <dbReference type="ARBA" id="ARBA00022750"/>
    </source>
</evidence>
<gene>
    <name evidence="5" type="ORF">FJR03_06240</name>
</gene>
<dbReference type="PRINTS" id="PR00446">
    <property type="entry name" value="HYDRGNUPTAKE"/>
</dbReference>
<keyword evidence="4" id="KW-0378">Hydrolase</keyword>
<dbReference type="GO" id="GO:0016485">
    <property type="term" value="P:protein processing"/>
    <property type="evidence" value="ECO:0007669"/>
    <property type="project" value="TreeGrafter"/>
</dbReference>
<dbReference type="NCBIfam" id="TIGR00072">
    <property type="entry name" value="hydrog_prot"/>
    <property type="match status" value="1"/>
</dbReference>
<evidence type="ECO:0000256" key="4">
    <source>
        <dbReference type="ARBA" id="ARBA00022801"/>
    </source>
</evidence>
<dbReference type="InterPro" id="IPR023430">
    <property type="entry name" value="Pept_HybD-like_dom_sf"/>
</dbReference>
<dbReference type="AlphaFoldDB" id="A0A7M1AY93"/>
<comment type="similarity">
    <text evidence="1">Belongs to the peptidase A31 family.</text>
</comment>
<dbReference type="KEGG" id="smax:FJR03_06240"/>
<reference evidence="5 6" key="1">
    <citation type="submission" date="2019-06" db="EMBL/GenBank/DDBJ databases">
        <title>Sulfurimonas gotlandica sp. nov., a chemoautotrophic and psychrotolerant epsilonproteobacterium isolated from a pelagic redoxcline, and an emended description of the genus Sulfurimonas.</title>
        <authorList>
            <person name="Wang S."/>
            <person name="Jiang L."/>
            <person name="Shao Z."/>
        </authorList>
    </citation>
    <scope>NUCLEOTIDE SEQUENCE [LARGE SCALE GENOMIC DNA]</scope>
    <source>
        <strain evidence="5 6">B2</strain>
    </source>
</reference>
<proteinExistence type="inferred from homology"/>
<sequence>MTVVYLLVKPTMHSIWQKRDKMGKNIVLVGSGNVLFKDEGIGVYAVRYIKENYDFSIPFEIIEGGTLGLKLLELLQEYDEVLIVNTSSEQNRDAGEIIIKNTEQFLEGDIVKKTASEVEIAEMLQVCSLSGTVAKTTVISIVPDDIMSVEVGVSDVLRREWKKYIQSVLGQMKLLGIEAKQRENVIELDEIVASYFNS</sequence>
<dbReference type="Gene3D" id="3.40.50.1450">
    <property type="entry name" value="HybD-like"/>
    <property type="match status" value="1"/>
</dbReference>
<evidence type="ECO:0000256" key="1">
    <source>
        <dbReference type="ARBA" id="ARBA00006814"/>
    </source>
</evidence>
<protein>
    <submittedName>
        <fullName evidence="5">Hydrogenase maturation protease</fullName>
    </submittedName>
</protein>
<dbReference type="SUPFAM" id="SSF53163">
    <property type="entry name" value="HybD-like"/>
    <property type="match status" value="1"/>
</dbReference>
<keyword evidence="6" id="KW-1185">Reference proteome</keyword>
<dbReference type="Pfam" id="PF01750">
    <property type="entry name" value="HycI"/>
    <property type="match status" value="1"/>
</dbReference>
<name>A0A7M1AY93_9BACT</name>
<organism evidence="5 6">
    <name type="scientific">Sulfurimonas marina</name>
    <dbReference type="NCBI Taxonomy" id="2590551"/>
    <lineage>
        <taxon>Bacteria</taxon>
        <taxon>Pseudomonadati</taxon>
        <taxon>Campylobacterota</taxon>
        <taxon>Epsilonproteobacteria</taxon>
        <taxon>Campylobacterales</taxon>
        <taxon>Sulfurimonadaceae</taxon>
        <taxon>Sulfurimonas</taxon>
    </lineage>
</organism>
<dbReference type="EMBL" id="CP041165">
    <property type="protein sequence ID" value="QOP41362.1"/>
    <property type="molecule type" value="Genomic_DNA"/>
</dbReference>